<keyword evidence="1" id="KW-0472">Membrane</keyword>
<dbReference type="InterPro" id="IPR001054">
    <property type="entry name" value="A/G_cyclase"/>
</dbReference>
<feature type="transmembrane region" description="Helical" evidence="1">
    <location>
        <begin position="85"/>
        <end position="103"/>
    </location>
</feature>
<dbReference type="Pfam" id="PF00211">
    <property type="entry name" value="Guanylate_cyc"/>
    <property type="match status" value="1"/>
</dbReference>
<reference evidence="4" key="1">
    <citation type="journal article" date="2019" name="Int. J. Syst. Evol. Microbiol.">
        <title>The Global Catalogue of Microorganisms (GCM) 10K type strain sequencing project: providing services to taxonomists for standard genome sequencing and annotation.</title>
        <authorList>
            <consortium name="The Broad Institute Genomics Platform"/>
            <consortium name="The Broad Institute Genome Sequencing Center for Infectious Disease"/>
            <person name="Wu L."/>
            <person name="Ma J."/>
        </authorList>
    </citation>
    <scope>NUCLEOTIDE SEQUENCE [LARGE SCALE GENOMIC DNA]</scope>
    <source>
        <strain evidence="4">KCTC 42911</strain>
    </source>
</reference>
<feature type="transmembrane region" description="Helical" evidence="1">
    <location>
        <begin position="139"/>
        <end position="159"/>
    </location>
</feature>
<dbReference type="Gene3D" id="3.30.70.1230">
    <property type="entry name" value="Nucleotide cyclase"/>
    <property type="match status" value="1"/>
</dbReference>
<dbReference type="CDD" id="cd07302">
    <property type="entry name" value="CHD"/>
    <property type="match status" value="1"/>
</dbReference>
<proteinExistence type="predicted"/>
<evidence type="ECO:0000259" key="2">
    <source>
        <dbReference type="PROSITE" id="PS50125"/>
    </source>
</evidence>
<evidence type="ECO:0000313" key="3">
    <source>
        <dbReference type="EMBL" id="MFC3615124.1"/>
    </source>
</evidence>
<sequence>MKSFADSAMCRADTEAEQLIGFIRIVVSVMLGVSIIILAKNPSDQNIGSMPSVTLALIVVSTYFALGCLSIVVAQTQLMRTWIPWIFGFLDVVLVLSNLYYSARLHDSGAHVILSSPASLFAVLVFVSQLFRFRIFLQASLTVSLVAGLGIMIFSTPYAVLKPAEIDFLVGNFDLASNFIRLVIFSAIGCVCIVAVWRTRKLVWSVSWQSEIERNTAPFLPQELRQNLSDERLALLKHGRSVTVVIAFVDIRNFTAISDRIGPERTTQLLSAFRERVVEIVQEHGGVIEKFIGDGVLIVFGLSGPINLAARRALAAAEHLSNVLSSGRIHGLEPDHSTADTVVALHTGNAIAGVVGDSRHLEFGVFGAVVNEAARIEGIAKSLDMRIVASEAVFETSETNPEDWLDLGATKLRGRPEQIRLYGVSS</sequence>
<dbReference type="SUPFAM" id="SSF55073">
    <property type="entry name" value="Nucleotide cyclase"/>
    <property type="match status" value="1"/>
</dbReference>
<keyword evidence="1" id="KW-1133">Transmembrane helix</keyword>
<feature type="transmembrane region" description="Helical" evidence="1">
    <location>
        <begin position="51"/>
        <end position="73"/>
    </location>
</feature>
<evidence type="ECO:0000313" key="4">
    <source>
        <dbReference type="Proteomes" id="UP001595629"/>
    </source>
</evidence>
<dbReference type="Proteomes" id="UP001595629">
    <property type="component" value="Unassembled WGS sequence"/>
</dbReference>
<dbReference type="InterPro" id="IPR029787">
    <property type="entry name" value="Nucleotide_cyclase"/>
</dbReference>
<dbReference type="InterPro" id="IPR050697">
    <property type="entry name" value="Adenylyl/Guanylyl_Cyclase_3/4"/>
</dbReference>
<dbReference type="EMBL" id="JBHRXI010000016">
    <property type="protein sequence ID" value="MFC3615124.1"/>
    <property type="molecule type" value="Genomic_DNA"/>
</dbReference>
<feature type="transmembrane region" description="Helical" evidence="1">
    <location>
        <begin position="179"/>
        <end position="197"/>
    </location>
</feature>
<organism evidence="3 4">
    <name type="scientific">Lutimaribacter marinistellae</name>
    <dbReference type="NCBI Taxonomy" id="1820329"/>
    <lineage>
        <taxon>Bacteria</taxon>
        <taxon>Pseudomonadati</taxon>
        <taxon>Pseudomonadota</taxon>
        <taxon>Alphaproteobacteria</taxon>
        <taxon>Rhodobacterales</taxon>
        <taxon>Roseobacteraceae</taxon>
        <taxon>Lutimaribacter</taxon>
    </lineage>
</organism>
<dbReference type="PANTHER" id="PTHR43081:SF1">
    <property type="entry name" value="ADENYLATE CYCLASE, TERMINAL-DIFFERENTIATION SPECIFIC"/>
    <property type="match status" value="1"/>
</dbReference>
<dbReference type="RefSeq" id="WP_386736389.1">
    <property type="nucleotide sequence ID" value="NZ_JBHRXI010000016.1"/>
</dbReference>
<name>A0ABV7TK52_9RHOB</name>
<dbReference type="PANTHER" id="PTHR43081">
    <property type="entry name" value="ADENYLATE CYCLASE, TERMINAL-DIFFERENTIATION SPECIFIC-RELATED"/>
    <property type="match status" value="1"/>
</dbReference>
<feature type="domain" description="Guanylate cyclase" evidence="2">
    <location>
        <begin position="245"/>
        <end position="377"/>
    </location>
</feature>
<feature type="transmembrane region" description="Helical" evidence="1">
    <location>
        <begin position="109"/>
        <end position="127"/>
    </location>
</feature>
<accession>A0ABV7TK52</accession>
<feature type="transmembrane region" description="Helical" evidence="1">
    <location>
        <begin position="21"/>
        <end position="39"/>
    </location>
</feature>
<protein>
    <submittedName>
        <fullName evidence="3">Adenylate/guanylate cyclase domain-containing protein</fullName>
    </submittedName>
</protein>
<keyword evidence="1" id="KW-0812">Transmembrane</keyword>
<keyword evidence="4" id="KW-1185">Reference proteome</keyword>
<dbReference type="SMART" id="SM00044">
    <property type="entry name" value="CYCc"/>
    <property type="match status" value="1"/>
</dbReference>
<comment type="caution">
    <text evidence="3">The sequence shown here is derived from an EMBL/GenBank/DDBJ whole genome shotgun (WGS) entry which is preliminary data.</text>
</comment>
<dbReference type="PROSITE" id="PS50125">
    <property type="entry name" value="GUANYLATE_CYCLASE_2"/>
    <property type="match status" value="1"/>
</dbReference>
<gene>
    <name evidence="3" type="ORF">ACFORG_15265</name>
</gene>
<evidence type="ECO:0000256" key="1">
    <source>
        <dbReference type="SAM" id="Phobius"/>
    </source>
</evidence>